<protein>
    <recommendedName>
        <fullName evidence="2">Rab-GAP TBC domain-containing protein</fullName>
    </recommendedName>
</protein>
<dbReference type="Pfam" id="PF00566">
    <property type="entry name" value="RabGAP-TBC"/>
    <property type="match status" value="1"/>
</dbReference>
<gene>
    <name evidence="3" type="ORF">INT45_006692</name>
</gene>
<dbReference type="GO" id="GO:0031267">
    <property type="term" value="F:small GTPase binding"/>
    <property type="evidence" value="ECO:0007669"/>
    <property type="project" value="TreeGrafter"/>
</dbReference>
<name>A0A8H7VK93_9FUNG</name>
<evidence type="ECO:0000256" key="1">
    <source>
        <dbReference type="SAM" id="MobiDB-lite"/>
    </source>
</evidence>
<dbReference type="Gene3D" id="1.10.472.80">
    <property type="entry name" value="Ypt/Rab-GAP domain of gyp1p, domain 3"/>
    <property type="match status" value="1"/>
</dbReference>
<dbReference type="PROSITE" id="PS50086">
    <property type="entry name" value="TBC_RABGAP"/>
    <property type="match status" value="1"/>
</dbReference>
<feature type="region of interest" description="Disordered" evidence="1">
    <location>
        <begin position="1"/>
        <end position="47"/>
    </location>
</feature>
<sequence>MGSLVRSSTSARLPRQRDNSKSSFHSPHGMRLRSSSFTNSSSTGTSQRHIINGLFPTATTSTSSLQQSHQIKHRRGHGRRQPSLESSTTTTYSSAGQNLQPFNTNHSSNTTVTTTTTTTGSLLTVDGDIHASTTASSVDTLSDDDDEDDDDVDDINGLTSSPTPFPPPIQQQSKLAALAPPPLPSKAITPIPQSPTCPLQTPAPIPKASVSRSISNAFKDKLTLSRKKSKFSLRKNHGNASSPILYDDGSQATYPPRPQKNDYQQSKERDQYGFIKGSQWISVEEQVNFEKIYQPVVNRRQQKWRRLIAENNGEWPQPSSKFKRFIRKGIPADLRGQAWLHYSGAETKKFANPGVYRDYVERAEAMGLENEFLDIIERDLHRTFPDNIRFKSTPSPTKTKGEGEGSNNNRKEDIPAIQSLRRILSAFSLYAPEIGYCQSLNYIAGLLLLFMDEEDAFWTFVVLVQDILPPNIYDVTMEGANIDQTVLMMLLSERCPHIWNRMSSGKSFWECEEADGNNGMPTTTLVTSHWFLTLFINILPIESVLRVWDCLFYEGQRVLFRVALAIFKMNEREVLAVNDSLEIFQVIQNMPKRMVDCHKLMEAAYEKYASVTRVNEQDLRKRRELIKNRRDERRKNTPQLKRRLKRGTVRGTIIHKAMEARRLVERAKTVRR</sequence>
<dbReference type="InterPro" id="IPR050302">
    <property type="entry name" value="Rab_GAP_TBC_domain"/>
</dbReference>
<feature type="region of interest" description="Disordered" evidence="1">
    <location>
        <begin position="229"/>
        <end position="267"/>
    </location>
</feature>
<feature type="compositionally biased region" description="Low complexity" evidence="1">
    <location>
        <begin position="59"/>
        <end position="69"/>
    </location>
</feature>
<proteinExistence type="predicted"/>
<dbReference type="AlphaFoldDB" id="A0A8H7VK93"/>
<feature type="compositionally biased region" description="Basic residues" evidence="1">
    <location>
        <begin position="70"/>
        <end position="80"/>
    </location>
</feature>
<dbReference type="SMART" id="SM00164">
    <property type="entry name" value="TBC"/>
    <property type="match status" value="1"/>
</dbReference>
<dbReference type="Gene3D" id="1.10.8.270">
    <property type="entry name" value="putative rabgap domain of human tbc1 domain family member 14 like domains"/>
    <property type="match status" value="1"/>
</dbReference>
<feature type="compositionally biased region" description="Basic and acidic residues" evidence="1">
    <location>
        <begin position="399"/>
        <end position="412"/>
    </location>
</feature>
<dbReference type="PANTHER" id="PTHR47219:SF20">
    <property type="entry name" value="TBC1 DOMAIN FAMILY MEMBER 2B"/>
    <property type="match status" value="1"/>
</dbReference>
<dbReference type="GO" id="GO:0005096">
    <property type="term" value="F:GTPase activator activity"/>
    <property type="evidence" value="ECO:0007669"/>
    <property type="project" value="TreeGrafter"/>
</dbReference>
<evidence type="ECO:0000313" key="3">
    <source>
        <dbReference type="EMBL" id="KAG2221992.1"/>
    </source>
</evidence>
<dbReference type="SUPFAM" id="SSF47923">
    <property type="entry name" value="Ypt/Rab-GAP domain of gyp1p"/>
    <property type="match status" value="2"/>
</dbReference>
<dbReference type="FunFam" id="1.10.8.270:FF:000016">
    <property type="entry name" value="TBC1 domain family member 2A"/>
    <property type="match status" value="1"/>
</dbReference>
<feature type="region of interest" description="Disordered" evidence="1">
    <location>
        <begin position="387"/>
        <end position="412"/>
    </location>
</feature>
<feature type="compositionally biased region" description="Polar residues" evidence="1">
    <location>
        <begin position="1"/>
        <end position="11"/>
    </location>
</feature>
<reference evidence="3 4" key="1">
    <citation type="submission" date="2020-12" db="EMBL/GenBank/DDBJ databases">
        <title>Metabolic potential, ecology and presence of endohyphal bacteria is reflected in genomic diversity of Mucoromycotina.</title>
        <authorList>
            <person name="Muszewska A."/>
            <person name="Okrasinska A."/>
            <person name="Steczkiewicz K."/>
            <person name="Drgas O."/>
            <person name="Orlowska M."/>
            <person name="Perlinska-Lenart U."/>
            <person name="Aleksandrzak-Piekarczyk T."/>
            <person name="Szatraj K."/>
            <person name="Zielenkiewicz U."/>
            <person name="Pilsyk S."/>
            <person name="Malc E."/>
            <person name="Mieczkowski P."/>
            <person name="Kruszewska J.S."/>
            <person name="Biernat P."/>
            <person name="Pawlowska J."/>
        </authorList>
    </citation>
    <scope>NUCLEOTIDE SEQUENCE [LARGE SCALE GENOMIC DNA]</scope>
    <source>
        <strain evidence="3 4">CBS 142.35</strain>
    </source>
</reference>
<dbReference type="Gene3D" id="1.10.10.750">
    <property type="entry name" value="Ypt/Rab-GAP domain of gyp1p, domain 1"/>
    <property type="match status" value="1"/>
</dbReference>
<keyword evidence="4" id="KW-1185">Reference proteome</keyword>
<feature type="region of interest" description="Disordered" evidence="1">
    <location>
        <begin position="59"/>
        <end position="115"/>
    </location>
</feature>
<feature type="compositionally biased region" description="Acidic residues" evidence="1">
    <location>
        <begin position="141"/>
        <end position="154"/>
    </location>
</feature>
<feature type="compositionally biased region" description="Low complexity" evidence="1">
    <location>
        <begin position="104"/>
        <end position="115"/>
    </location>
</feature>
<feature type="domain" description="Rab-GAP TBC" evidence="2">
    <location>
        <begin position="329"/>
        <end position="555"/>
    </location>
</feature>
<evidence type="ECO:0000259" key="2">
    <source>
        <dbReference type="PROSITE" id="PS50086"/>
    </source>
</evidence>
<feature type="compositionally biased region" description="Low complexity" evidence="1">
    <location>
        <begin position="34"/>
        <end position="46"/>
    </location>
</feature>
<dbReference type="InterPro" id="IPR035969">
    <property type="entry name" value="Rab-GAP_TBC_sf"/>
</dbReference>
<dbReference type="PANTHER" id="PTHR47219">
    <property type="entry name" value="RAB GTPASE-ACTIVATING PROTEIN 1-LIKE"/>
    <property type="match status" value="1"/>
</dbReference>
<dbReference type="InterPro" id="IPR000195">
    <property type="entry name" value="Rab-GAP-TBC_dom"/>
</dbReference>
<accession>A0A8H7VK93</accession>
<dbReference type="OrthoDB" id="294251at2759"/>
<evidence type="ECO:0000313" key="4">
    <source>
        <dbReference type="Proteomes" id="UP000646827"/>
    </source>
</evidence>
<dbReference type="Proteomes" id="UP000646827">
    <property type="component" value="Unassembled WGS sequence"/>
</dbReference>
<comment type="caution">
    <text evidence="3">The sequence shown here is derived from an EMBL/GenBank/DDBJ whole genome shotgun (WGS) entry which is preliminary data.</text>
</comment>
<feature type="region of interest" description="Disordered" evidence="1">
    <location>
        <begin position="136"/>
        <end position="212"/>
    </location>
</feature>
<dbReference type="EMBL" id="JAEPRB010000094">
    <property type="protein sequence ID" value="KAG2221992.1"/>
    <property type="molecule type" value="Genomic_DNA"/>
</dbReference>
<organism evidence="3 4">
    <name type="scientific">Circinella minor</name>
    <dbReference type="NCBI Taxonomy" id="1195481"/>
    <lineage>
        <taxon>Eukaryota</taxon>
        <taxon>Fungi</taxon>
        <taxon>Fungi incertae sedis</taxon>
        <taxon>Mucoromycota</taxon>
        <taxon>Mucoromycotina</taxon>
        <taxon>Mucoromycetes</taxon>
        <taxon>Mucorales</taxon>
        <taxon>Lichtheimiaceae</taxon>
        <taxon>Circinella</taxon>
    </lineage>
</organism>